<organism evidence="3">
    <name type="scientific">Rhipicephalus appendiculatus</name>
    <name type="common">Brown ear tick</name>
    <dbReference type="NCBI Taxonomy" id="34631"/>
    <lineage>
        <taxon>Eukaryota</taxon>
        <taxon>Metazoa</taxon>
        <taxon>Ecdysozoa</taxon>
        <taxon>Arthropoda</taxon>
        <taxon>Chelicerata</taxon>
        <taxon>Arachnida</taxon>
        <taxon>Acari</taxon>
        <taxon>Parasitiformes</taxon>
        <taxon>Ixodida</taxon>
        <taxon>Ixodoidea</taxon>
        <taxon>Ixodidae</taxon>
        <taxon>Rhipicephalinae</taxon>
        <taxon>Rhipicephalus</taxon>
        <taxon>Rhipicephalus</taxon>
    </lineage>
</organism>
<evidence type="ECO:0000256" key="1">
    <source>
        <dbReference type="SAM" id="MobiDB-lite"/>
    </source>
</evidence>
<keyword evidence="2" id="KW-0732">Signal</keyword>
<name>A0A131YUB7_RHIAP</name>
<dbReference type="EMBL" id="GEDV01006415">
    <property type="protein sequence ID" value="JAP82142.1"/>
    <property type="molecule type" value="Transcribed_RNA"/>
</dbReference>
<accession>A0A131YUB7</accession>
<sequence length="178" mass="19915">MNTVLFLPVLLFIGLTYISNAHHAKGDTHHVSRARQNVELEELNYKKTLTEHLAIESRSGAGKQQEDRKQKKRKKKKRNNNGKSPMQPISVQVNCSGTALITIATYGTNTSTIQTTYTGDWSRHAGCLMPCNPNYTDPCLRLHGGNCTCFRRKDYPSMGTCAVKGVPLGNEEYITEEK</sequence>
<feature type="compositionally biased region" description="Basic residues" evidence="1">
    <location>
        <begin position="70"/>
        <end position="80"/>
    </location>
</feature>
<evidence type="ECO:0008006" key="4">
    <source>
        <dbReference type="Google" id="ProtNLM"/>
    </source>
</evidence>
<feature type="region of interest" description="Disordered" evidence="1">
    <location>
        <begin position="54"/>
        <end position="88"/>
    </location>
</feature>
<reference evidence="3" key="1">
    <citation type="journal article" date="2016" name="Ticks Tick Borne Dis.">
        <title>De novo assembly and annotation of the salivary gland transcriptome of Rhipicephalus appendiculatus male and female ticks during blood feeding.</title>
        <authorList>
            <person name="de Castro M.H."/>
            <person name="de Klerk D."/>
            <person name="Pienaar R."/>
            <person name="Latif A.A."/>
            <person name="Rees D.J."/>
            <person name="Mans B.J."/>
        </authorList>
    </citation>
    <scope>NUCLEOTIDE SEQUENCE</scope>
    <source>
        <tissue evidence="3">Salivary glands</tissue>
    </source>
</reference>
<evidence type="ECO:0000256" key="2">
    <source>
        <dbReference type="SAM" id="SignalP"/>
    </source>
</evidence>
<dbReference type="AlphaFoldDB" id="A0A131YUB7"/>
<proteinExistence type="predicted"/>
<protein>
    <recommendedName>
        <fullName evidence="4">Secreted protein</fullName>
    </recommendedName>
</protein>
<feature type="signal peptide" evidence="2">
    <location>
        <begin position="1"/>
        <end position="21"/>
    </location>
</feature>
<evidence type="ECO:0000313" key="3">
    <source>
        <dbReference type="EMBL" id="JAP82142.1"/>
    </source>
</evidence>
<feature type="chain" id="PRO_5007286140" description="Secreted protein" evidence="2">
    <location>
        <begin position="22"/>
        <end position="178"/>
    </location>
</feature>